<gene>
    <name evidence="1" type="ORF">F5144DRAFT_603680</name>
</gene>
<comment type="caution">
    <text evidence="1">The sequence shown here is derived from an EMBL/GenBank/DDBJ whole genome shotgun (WGS) entry which is preliminary data.</text>
</comment>
<evidence type="ECO:0000313" key="1">
    <source>
        <dbReference type="EMBL" id="KAH6627409.1"/>
    </source>
</evidence>
<name>A0ACB7P2K2_9PEZI</name>
<organism evidence="1 2">
    <name type="scientific">Chaetomium tenue</name>
    <dbReference type="NCBI Taxonomy" id="1854479"/>
    <lineage>
        <taxon>Eukaryota</taxon>
        <taxon>Fungi</taxon>
        <taxon>Dikarya</taxon>
        <taxon>Ascomycota</taxon>
        <taxon>Pezizomycotina</taxon>
        <taxon>Sordariomycetes</taxon>
        <taxon>Sordariomycetidae</taxon>
        <taxon>Sordariales</taxon>
        <taxon>Chaetomiaceae</taxon>
        <taxon>Chaetomium</taxon>
    </lineage>
</organism>
<sequence>MPSADKAKRDWARHREKITKLWSEDGKELPEVMEIMARDHGFTASDKGYKRQFKNWRLDHKNVKEEESMAILGIVKRRNKATFFKHYGKLVKRGNVRRFLRRQKKDNPNFSPDMRAATPPNITYGTPEPDMSKYTLTPAVLDYSPHQMSSGEEQASMGNTPGSHSFDGDISSQAGTAPWEASPESFSGPNADFHPSAEQSSQANMPADFQHTLSGRQQSYGLHAFPQTNASPRFAHQSWGEPTEPPSHAYHAPGYAQPWVPHPQPLQPLQQAMHSLNPGSNALDFPNHCSPGLGYGVMGATRFDNANLGQTIIGIPGAPPKDMLLYGAVVSGDINRAGALLLDEADPNFAAHGGVTLLHCAAYQKNVDMVKLLVGYCANFEAKTDKGQSVFFFAVSGQGQSGYIDMPDYGIPTQMGNGLHTDGDALRTIGALFECAARLRIPHINVDKSDKDGVTPLMVAAGEGFLETATMLLGHGAQPDQQDHANHTALKHAAANGHRDIVRFLLTAGSAASYPDVSHILELAGKNITGGRLHGGGAQRSSRGRRYDPAEMLIAEEIVWQCRQLGVLDQLLSLAKQNGYTGVLECLRRAMAQPRSGGSRAAGP</sequence>
<keyword evidence="2" id="KW-1185">Reference proteome</keyword>
<proteinExistence type="predicted"/>
<evidence type="ECO:0000313" key="2">
    <source>
        <dbReference type="Proteomes" id="UP000724584"/>
    </source>
</evidence>
<dbReference type="Proteomes" id="UP000724584">
    <property type="component" value="Unassembled WGS sequence"/>
</dbReference>
<accession>A0ACB7P2K2</accession>
<protein>
    <submittedName>
        <fullName evidence="1">Ankyrin repeat-containing domain protein</fullName>
    </submittedName>
</protein>
<dbReference type="EMBL" id="JAGIZQ010000005">
    <property type="protein sequence ID" value="KAH6627409.1"/>
    <property type="molecule type" value="Genomic_DNA"/>
</dbReference>
<reference evidence="1 2" key="1">
    <citation type="journal article" date="2021" name="Nat. Commun.">
        <title>Genetic determinants of endophytism in the Arabidopsis root mycobiome.</title>
        <authorList>
            <person name="Mesny F."/>
            <person name="Miyauchi S."/>
            <person name="Thiergart T."/>
            <person name="Pickel B."/>
            <person name="Atanasova L."/>
            <person name="Karlsson M."/>
            <person name="Huettel B."/>
            <person name="Barry K.W."/>
            <person name="Haridas S."/>
            <person name="Chen C."/>
            <person name="Bauer D."/>
            <person name="Andreopoulos W."/>
            <person name="Pangilinan J."/>
            <person name="LaButti K."/>
            <person name="Riley R."/>
            <person name="Lipzen A."/>
            <person name="Clum A."/>
            <person name="Drula E."/>
            <person name="Henrissat B."/>
            <person name="Kohler A."/>
            <person name="Grigoriev I.V."/>
            <person name="Martin F.M."/>
            <person name="Hacquard S."/>
        </authorList>
    </citation>
    <scope>NUCLEOTIDE SEQUENCE [LARGE SCALE GENOMIC DNA]</scope>
    <source>
        <strain evidence="1 2">MPI-SDFR-AT-0079</strain>
    </source>
</reference>